<dbReference type="OrthoDB" id="583375at2"/>
<dbReference type="STRING" id="1183438.GKIL_2296"/>
<keyword evidence="1" id="KW-0732">Signal</keyword>
<protein>
    <recommendedName>
        <fullName evidence="4">DUF4168 domain-containing protein</fullName>
    </recommendedName>
</protein>
<feature type="chain" id="PRO_5004663968" description="DUF4168 domain-containing protein" evidence="1">
    <location>
        <begin position="28"/>
        <end position="156"/>
    </location>
</feature>
<dbReference type="AlphaFoldDB" id="U5QHT8"/>
<dbReference type="EMBL" id="CP003587">
    <property type="protein sequence ID" value="AGY58542.1"/>
    <property type="molecule type" value="Genomic_DNA"/>
</dbReference>
<feature type="signal peptide" evidence="1">
    <location>
        <begin position="1"/>
        <end position="27"/>
    </location>
</feature>
<dbReference type="HOGENOM" id="CLU_1684056_0_0_3"/>
<reference evidence="2 3" key="1">
    <citation type="journal article" date="2013" name="PLoS ONE">
        <title>Cultivation and Complete Genome Sequencing of Gloeobacter kilaueensis sp. nov., from a Lava Cave in Kilauea Caldera, Hawai'i.</title>
        <authorList>
            <person name="Saw J.H."/>
            <person name="Schatz M."/>
            <person name="Brown M.V."/>
            <person name="Kunkel D.D."/>
            <person name="Foster J.S."/>
            <person name="Shick H."/>
            <person name="Christensen S."/>
            <person name="Hou S."/>
            <person name="Wan X."/>
            <person name="Donachie S.P."/>
        </authorList>
    </citation>
    <scope>NUCLEOTIDE SEQUENCE [LARGE SCALE GENOMIC DNA]</scope>
    <source>
        <strain evidence="3">JS</strain>
    </source>
</reference>
<evidence type="ECO:0008006" key="4">
    <source>
        <dbReference type="Google" id="ProtNLM"/>
    </source>
</evidence>
<evidence type="ECO:0000313" key="2">
    <source>
        <dbReference type="EMBL" id="AGY58542.1"/>
    </source>
</evidence>
<organism evidence="2 3">
    <name type="scientific">Gloeobacter kilaueensis (strain ATCC BAA-2537 / CCAP 1431/1 / ULC 316 / JS1)</name>
    <dbReference type="NCBI Taxonomy" id="1183438"/>
    <lineage>
        <taxon>Bacteria</taxon>
        <taxon>Bacillati</taxon>
        <taxon>Cyanobacteriota</taxon>
        <taxon>Cyanophyceae</taxon>
        <taxon>Gloeobacterales</taxon>
        <taxon>Gloeobacteraceae</taxon>
        <taxon>Gloeobacter</taxon>
    </lineage>
</organism>
<proteinExistence type="predicted"/>
<evidence type="ECO:0000313" key="3">
    <source>
        <dbReference type="Proteomes" id="UP000017396"/>
    </source>
</evidence>
<accession>U5QHT8</accession>
<sequence length="156" mass="16921">MSGGASRRIWVSALLTASLAALPPAFSQATFQPVKPEEAVGSILSLKQFKRQMRTLFSRRNDCQDAPCLNAIGTQICEALGALDVRIAGQLTGQPTGGTNLPTLSIAQGDLSLMRLIYSQCRPTNAQYWQFASVLHVSYQPQPAIDSQVQRAFGLR</sequence>
<dbReference type="eggNOG" id="ENOG50342B2">
    <property type="taxonomic scope" value="Bacteria"/>
</dbReference>
<name>U5QHT8_GLOK1</name>
<dbReference type="KEGG" id="glj:GKIL_2296"/>
<keyword evidence="3" id="KW-1185">Reference proteome</keyword>
<gene>
    <name evidence="2" type="ORF">GKIL_2296</name>
</gene>
<dbReference type="RefSeq" id="WP_023173704.1">
    <property type="nucleotide sequence ID" value="NC_022600.1"/>
</dbReference>
<evidence type="ECO:0000256" key="1">
    <source>
        <dbReference type="SAM" id="SignalP"/>
    </source>
</evidence>
<dbReference type="Proteomes" id="UP000017396">
    <property type="component" value="Chromosome"/>
</dbReference>